<feature type="compositionally biased region" description="Polar residues" evidence="1">
    <location>
        <begin position="281"/>
        <end position="294"/>
    </location>
</feature>
<evidence type="ECO:0000259" key="2">
    <source>
        <dbReference type="PROSITE" id="PS50030"/>
    </source>
</evidence>
<name>A0A830CRE6_9LAMI</name>
<evidence type="ECO:0000313" key="3">
    <source>
        <dbReference type="EMBL" id="GFP97595.1"/>
    </source>
</evidence>
<dbReference type="Proteomes" id="UP000653305">
    <property type="component" value="Unassembled WGS sequence"/>
</dbReference>
<feature type="compositionally biased region" description="Basic and acidic residues" evidence="1">
    <location>
        <begin position="68"/>
        <end position="77"/>
    </location>
</feature>
<reference evidence="3" key="1">
    <citation type="submission" date="2020-07" db="EMBL/GenBank/DDBJ databases">
        <title>Ethylene signaling mediates host invasion by parasitic plants.</title>
        <authorList>
            <person name="Yoshida S."/>
        </authorList>
    </citation>
    <scope>NUCLEOTIDE SEQUENCE</scope>
    <source>
        <strain evidence="3">Okayama</strain>
    </source>
</reference>
<gene>
    <name evidence="3" type="ORF">PHJA_001903600</name>
</gene>
<dbReference type="OrthoDB" id="515654at2759"/>
<accession>A0A830CRE6</accession>
<dbReference type="AlphaFoldDB" id="A0A830CRE6"/>
<feature type="region of interest" description="Disordered" evidence="1">
    <location>
        <begin position="262"/>
        <end position="315"/>
    </location>
</feature>
<proteinExistence type="predicted"/>
<dbReference type="PROSITE" id="PS50030">
    <property type="entry name" value="UBA"/>
    <property type="match status" value="1"/>
</dbReference>
<feature type="region of interest" description="Disordered" evidence="1">
    <location>
        <begin position="622"/>
        <end position="652"/>
    </location>
</feature>
<comment type="caution">
    <text evidence="3">The sequence shown here is derived from an EMBL/GenBank/DDBJ whole genome shotgun (WGS) entry which is preliminary data.</text>
</comment>
<dbReference type="SUPFAM" id="SSF46934">
    <property type="entry name" value="UBA-like"/>
    <property type="match status" value="1"/>
</dbReference>
<feature type="domain" description="UBA" evidence="2">
    <location>
        <begin position="146"/>
        <end position="198"/>
    </location>
</feature>
<keyword evidence="4" id="KW-1185">Reference proteome</keyword>
<evidence type="ECO:0000313" key="4">
    <source>
        <dbReference type="Proteomes" id="UP000653305"/>
    </source>
</evidence>
<feature type="compositionally biased region" description="Polar residues" evidence="1">
    <location>
        <begin position="367"/>
        <end position="388"/>
    </location>
</feature>
<feature type="compositionally biased region" description="Basic and acidic residues" evidence="1">
    <location>
        <begin position="121"/>
        <end position="131"/>
    </location>
</feature>
<dbReference type="InterPro" id="IPR009060">
    <property type="entry name" value="UBA-like_sf"/>
</dbReference>
<dbReference type="InterPro" id="IPR015940">
    <property type="entry name" value="UBA"/>
</dbReference>
<feature type="region of interest" description="Disordered" evidence="1">
    <location>
        <begin position="490"/>
        <end position="530"/>
    </location>
</feature>
<dbReference type="Gene3D" id="1.10.8.10">
    <property type="entry name" value="DNA helicase RuvA subunit, C-terminal domain"/>
    <property type="match status" value="1"/>
</dbReference>
<feature type="region of interest" description="Disordered" evidence="1">
    <location>
        <begin position="425"/>
        <end position="452"/>
    </location>
</feature>
<dbReference type="PANTHER" id="PTHR35294">
    <property type="entry name" value="UBIQUITIN-ASSOCIATED/TRANSLATION ELONGATION FACTOR EF1B PROTEIN"/>
    <property type="match status" value="1"/>
</dbReference>
<dbReference type="PANTHER" id="PTHR35294:SF1">
    <property type="entry name" value="OS05G0409000 PROTEIN"/>
    <property type="match status" value="1"/>
</dbReference>
<feature type="compositionally biased region" description="Polar residues" evidence="1">
    <location>
        <begin position="78"/>
        <end position="98"/>
    </location>
</feature>
<feature type="compositionally biased region" description="Low complexity" evidence="1">
    <location>
        <begin position="514"/>
        <end position="523"/>
    </location>
</feature>
<feature type="compositionally biased region" description="Polar residues" evidence="1">
    <location>
        <begin position="28"/>
        <end position="40"/>
    </location>
</feature>
<organism evidence="3 4">
    <name type="scientific">Phtheirospermum japonicum</name>
    <dbReference type="NCBI Taxonomy" id="374723"/>
    <lineage>
        <taxon>Eukaryota</taxon>
        <taxon>Viridiplantae</taxon>
        <taxon>Streptophyta</taxon>
        <taxon>Embryophyta</taxon>
        <taxon>Tracheophyta</taxon>
        <taxon>Spermatophyta</taxon>
        <taxon>Magnoliopsida</taxon>
        <taxon>eudicotyledons</taxon>
        <taxon>Gunneridae</taxon>
        <taxon>Pentapetalae</taxon>
        <taxon>asterids</taxon>
        <taxon>lamiids</taxon>
        <taxon>Lamiales</taxon>
        <taxon>Orobanchaceae</taxon>
        <taxon>Orobanchaceae incertae sedis</taxon>
        <taxon>Phtheirospermum</taxon>
    </lineage>
</organism>
<evidence type="ECO:0000256" key="1">
    <source>
        <dbReference type="SAM" id="MobiDB-lite"/>
    </source>
</evidence>
<protein>
    <recommendedName>
        <fullName evidence="2">UBA domain-containing protein</fullName>
    </recommendedName>
</protein>
<feature type="compositionally biased region" description="Low complexity" evidence="1">
    <location>
        <begin position="295"/>
        <end position="310"/>
    </location>
</feature>
<feature type="compositionally biased region" description="Low complexity" evidence="1">
    <location>
        <begin position="490"/>
        <end position="503"/>
    </location>
</feature>
<feature type="region of interest" description="Disordered" evidence="1">
    <location>
        <begin position="362"/>
        <end position="393"/>
    </location>
</feature>
<feature type="compositionally biased region" description="Basic residues" evidence="1">
    <location>
        <begin position="132"/>
        <end position="141"/>
    </location>
</feature>
<dbReference type="Pfam" id="PF22562">
    <property type="entry name" value="UBA_7"/>
    <property type="match status" value="1"/>
</dbReference>
<dbReference type="EMBL" id="BMAC01000496">
    <property type="protein sequence ID" value="GFP97595.1"/>
    <property type="molecule type" value="Genomic_DNA"/>
</dbReference>
<feature type="region of interest" description="Disordered" evidence="1">
    <location>
        <begin position="1"/>
        <end position="147"/>
    </location>
</feature>
<sequence>MSPASRSKSKDKKASKEPPKGSSKPSVHVNTSSGAPSSGYNPLLGTFHTFETPPVPTANPLHANSRFRNIDDSDDHNGNSSVNGAEYDSVSNTGSWSGESEDQKEKTSQPNPRPESVPGADNDKREKVRLKNERKHQRQKERRAQELHERCSGYLMSRKLEGLAQQLVAMGFSHERATMALILNEGRVEESVAWLFEGGEEDKRAGSKLNSGGNLKIDISEELARISEMENRYKASKQEVERVVVSCEGNLYKAEEILKAQKDEPPAVPSKPEEINDPPIVSSSKQPVSINQNPTRIQTRSTSSSTIIQQQKRDERDFNYTKVQATVGSPVDHGTINNVQVLKKVSPKPDWTKPQQIAAVPAEKRWSSASAGSNNPSTSFSLTSSLQAAPTPAKAEPPRFVAVGNDLKNLQLGSVKEPVIVMQRPQSITQKQAPPSTSLSSSPPGPNMGWYPNSVETVNHNNGFVPSFAVSRGLSLDGVSSNPLYNQLHYQSQQQQHVSNSSSIDSIGVNARGNNNNNNNNNNGLWSSRGNTSPSLAAASSLGLFSGIGTNGSSGSSPVDWKMGGSILQCDYANVDWSLDLGLLPPRPNGLWAGANYSVQNNGRSYDSFAYGVKSGMRPVLSNGAGPEGVGSNNEQGSGGGSREWSSPFEEKDIFSLPRQFVSSPSL</sequence>